<comment type="caution">
    <text evidence="1">The sequence shown here is derived from an EMBL/GenBank/DDBJ whole genome shotgun (WGS) entry which is preliminary data.</text>
</comment>
<proteinExistence type="predicted"/>
<accession>E6K188</accession>
<gene>
    <name evidence="1" type="ORF">HMPREF0620_0574</name>
</gene>
<dbReference type="HOGENOM" id="CLU_3293659_0_0_11"/>
<evidence type="ECO:0000313" key="1">
    <source>
        <dbReference type="EMBL" id="EFT83569.1"/>
    </source>
</evidence>
<protein>
    <submittedName>
        <fullName evidence="1">Uncharacterized protein</fullName>
    </submittedName>
</protein>
<dbReference type="Proteomes" id="UP000004946">
    <property type="component" value="Chromosome"/>
</dbReference>
<reference evidence="1 2" key="1">
    <citation type="submission" date="2010-12" db="EMBL/GenBank/DDBJ databases">
        <authorList>
            <person name="Muzny D."/>
            <person name="Qin X."/>
            <person name="Buhay C."/>
            <person name="Dugan-Rocha S."/>
            <person name="Ding Y."/>
            <person name="Chen G."/>
            <person name="Hawes A."/>
            <person name="Holder M."/>
            <person name="Jhangiani S."/>
            <person name="Johnson A."/>
            <person name="Khan Z."/>
            <person name="Li Z."/>
            <person name="Liu W."/>
            <person name="Liu X."/>
            <person name="Perez L."/>
            <person name="Shen H."/>
            <person name="Wang Q."/>
            <person name="Watt J."/>
            <person name="Xi L."/>
            <person name="Xin Y."/>
            <person name="Zhou J."/>
            <person name="Deng J."/>
            <person name="Jiang H."/>
            <person name="Liu Y."/>
            <person name="Qu J."/>
            <person name="Song X.-Z."/>
            <person name="Zhang L."/>
            <person name="Villasana D."/>
            <person name="Johnson A."/>
            <person name="Liu J."/>
            <person name="Liyanage D."/>
            <person name="Lorensuhewa L."/>
            <person name="Robinson T."/>
            <person name="Song A."/>
            <person name="Song B.-B."/>
            <person name="Dinh H."/>
            <person name="Thornton R."/>
            <person name="Coyle M."/>
            <person name="Francisco L."/>
            <person name="Jackson L."/>
            <person name="Javaid M."/>
            <person name="Korchina V."/>
            <person name="Kovar C."/>
            <person name="Mata R."/>
            <person name="Mathew T."/>
            <person name="Ngo R."/>
            <person name="Nguyen L."/>
            <person name="Nguyen N."/>
            <person name="Okwuonu G."/>
            <person name="Ongeri F."/>
            <person name="Pham C."/>
            <person name="Simmons D."/>
            <person name="Wilczek-Boney K."/>
            <person name="Hale W."/>
            <person name="Jakkamsetti A."/>
            <person name="Pham P."/>
            <person name="Ruth R."/>
            <person name="San Lucas F."/>
            <person name="Warren J."/>
            <person name="Zhang J."/>
            <person name="Zhao Z."/>
            <person name="Zhou C."/>
            <person name="Zhu D."/>
            <person name="Lee S."/>
            <person name="Bess C."/>
            <person name="Blankenburg K."/>
            <person name="Forbes L."/>
            <person name="Fu Q."/>
            <person name="Gubbala S."/>
            <person name="Hirani K."/>
            <person name="Jayaseelan J.C."/>
            <person name="Lara F."/>
            <person name="Munidasa M."/>
            <person name="Palculict T."/>
            <person name="Patil S."/>
            <person name="Pu L.-L."/>
            <person name="Saada N."/>
            <person name="Tang L."/>
            <person name="Weissenberger G."/>
            <person name="Zhu Y."/>
            <person name="Hemphill L."/>
            <person name="Shang Y."/>
            <person name="Youmans B."/>
            <person name="Ayvaz T."/>
            <person name="Ross M."/>
            <person name="Santibanez J."/>
            <person name="Aqrawi P."/>
            <person name="Gross S."/>
            <person name="Joshi V."/>
            <person name="Fowler G."/>
            <person name="Nazareth L."/>
            <person name="Reid J."/>
            <person name="Worley K."/>
            <person name="Petrosino J."/>
            <person name="Highlander S."/>
            <person name="Gibbs R."/>
        </authorList>
    </citation>
    <scope>NUCLEOTIDE SEQUENCE [LARGE SCALE GENOMIC DNA]</scope>
    <source>
        <strain evidence="1 2">DSM 10105</strain>
    </source>
</reference>
<name>E6K188_PARDN</name>
<dbReference type="AlphaFoldDB" id="E6K188"/>
<dbReference type="EMBL" id="AEON01000001">
    <property type="protein sequence ID" value="EFT83569.1"/>
    <property type="molecule type" value="Genomic_DNA"/>
</dbReference>
<organism evidence="1 2">
    <name type="scientific">Parascardovia denticolens DSM 10105 = JCM 12538</name>
    <dbReference type="NCBI Taxonomy" id="864564"/>
    <lineage>
        <taxon>Bacteria</taxon>
        <taxon>Bacillati</taxon>
        <taxon>Actinomycetota</taxon>
        <taxon>Actinomycetes</taxon>
        <taxon>Bifidobacteriales</taxon>
        <taxon>Bifidobacteriaceae</taxon>
        <taxon>Parascardovia</taxon>
    </lineage>
</organism>
<keyword evidence="2" id="KW-1185">Reference proteome</keyword>
<evidence type="ECO:0000313" key="2">
    <source>
        <dbReference type="Proteomes" id="UP000004946"/>
    </source>
</evidence>
<sequence length="40" mass="4318">MPLFFFPLSPAMATPACLIAGTADAQTRRFGRIHRSPAVT</sequence>